<comment type="similarity">
    <text evidence="2 7">Belongs to the Mediator complex subunit 1 family.</text>
</comment>
<keyword evidence="10" id="KW-1185">Reference proteome</keyword>
<accession>A0A8H7BSX4</accession>
<keyword evidence="6 7" id="KW-0539">Nucleus</keyword>
<evidence type="ECO:0000313" key="9">
    <source>
        <dbReference type="EMBL" id="KAF7731884.1"/>
    </source>
</evidence>
<dbReference type="AlphaFoldDB" id="A0A8H7BSX4"/>
<keyword evidence="3 7" id="KW-0805">Transcription regulation</keyword>
<evidence type="ECO:0000256" key="3">
    <source>
        <dbReference type="ARBA" id="ARBA00023015"/>
    </source>
</evidence>
<comment type="caution">
    <text evidence="9">The sequence shown here is derived from an EMBL/GenBank/DDBJ whole genome shotgun (WGS) entry which is preliminary data.</text>
</comment>
<evidence type="ECO:0000256" key="6">
    <source>
        <dbReference type="ARBA" id="ARBA00023242"/>
    </source>
</evidence>
<keyword evidence="5 7" id="KW-0804">Transcription</keyword>
<evidence type="ECO:0000313" key="10">
    <source>
        <dbReference type="Proteomes" id="UP000605846"/>
    </source>
</evidence>
<dbReference type="GO" id="GO:0016592">
    <property type="term" value="C:mediator complex"/>
    <property type="evidence" value="ECO:0007669"/>
    <property type="project" value="InterPro"/>
</dbReference>
<feature type="domain" description="Mediator complex subunit Med1" evidence="8">
    <location>
        <begin position="177"/>
        <end position="552"/>
    </location>
</feature>
<dbReference type="InterPro" id="IPR019680">
    <property type="entry name" value="Mediator_Med1"/>
</dbReference>
<dbReference type="Proteomes" id="UP000605846">
    <property type="component" value="Unassembled WGS sequence"/>
</dbReference>
<evidence type="ECO:0000259" key="8">
    <source>
        <dbReference type="Pfam" id="PF10744"/>
    </source>
</evidence>
<evidence type="ECO:0000256" key="2">
    <source>
        <dbReference type="ARBA" id="ARBA00006210"/>
    </source>
</evidence>
<dbReference type="PANTHER" id="PTHR12881:SF10">
    <property type="entry name" value="MEDIATOR OF RNA POLYMERASE II TRANSCRIPTION SUBUNIT 1"/>
    <property type="match status" value="1"/>
</dbReference>
<comment type="function">
    <text evidence="7">Component of the Mediator complex, a coactivator involved in the regulated transcription of nearly all RNA polymerase II-dependent genes. Mediator functions as a bridge to convey information from gene-specific regulatory proteins to the basal RNA polymerase II transcription machinery. Mediator is recruited to promoters by direct interactions with regulatory proteins and serves as a scaffold for the assembly of a functional preinitiation complex with RNA polymerase II and the general transcription factors.</text>
</comment>
<dbReference type="GO" id="GO:0045944">
    <property type="term" value="P:positive regulation of transcription by RNA polymerase II"/>
    <property type="evidence" value="ECO:0007669"/>
    <property type="project" value="UniProtKB-ARBA"/>
</dbReference>
<dbReference type="GO" id="GO:0003712">
    <property type="term" value="F:transcription coregulator activity"/>
    <property type="evidence" value="ECO:0007669"/>
    <property type="project" value="InterPro"/>
</dbReference>
<organism evidence="9 10">
    <name type="scientific">Apophysomyces ossiformis</name>
    <dbReference type="NCBI Taxonomy" id="679940"/>
    <lineage>
        <taxon>Eukaryota</taxon>
        <taxon>Fungi</taxon>
        <taxon>Fungi incertae sedis</taxon>
        <taxon>Mucoromycota</taxon>
        <taxon>Mucoromycotina</taxon>
        <taxon>Mucoromycetes</taxon>
        <taxon>Mucorales</taxon>
        <taxon>Mucorineae</taxon>
        <taxon>Mucoraceae</taxon>
        <taxon>Apophysomyces</taxon>
    </lineage>
</organism>
<proteinExistence type="inferred from homology"/>
<gene>
    <name evidence="9" type="ORF">EC973_007715</name>
</gene>
<dbReference type="EMBL" id="JABAYA010000006">
    <property type="protein sequence ID" value="KAF7731884.1"/>
    <property type="molecule type" value="Genomic_DNA"/>
</dbReference>
<dbReference type="Pfam" id="PF10744">
    <property type="entry name" value="Med1"/>
    <property type="match status" value="1"/>
</dbReference>
<evidence type="ECO:0000256" key="1">
    <source>
        <dbReference type="ARBA" id="ARBA00004123"/>
    </source>
</evidence>
<dbReference type="PANTHER" id="PTHR12881">
    <property type="entry name" value="MEDIATOR OF RNA POLYMERASE II TRANSCRIPTION SUBUNIT 1"/>
    <property type="match status" value="1"/>
</dbReference>
<keyword evidence="4 7" id="KW-0010">Activator</keyword>
<name>A0A8H7BSX4_9FUNG</name>
<sequence length="713" mass="81205">MAKAPENKNSISTSVFGLQDLVRDLRKQLPILQKSPEQPPTEFNELHAFGRVNLDRFRQDFSQHINNIRSLCSQFETEVLGDVMKLGPGADPAFRKHFTHLKEQAALESTVMRIKESLRHTQDYLETALSEEKLTPKVEIKRLEKVAESMGAHTNKSITRLVPFVDSSQELEPGVPLTTITLGGKVIVVDIDMDDSGQVLRTKVTYVSDALQHDHDERIDRMLAQNLQSRDFELFQRNLGTLALLDRLNVKYAPVDFFLIVKGLLADMKLVFNQETLLLSEDVAGVLMEGHGIPNLYLDYPGITLSYWIQKEILENTNWEEVRQQLEQDQNPPSLSEAAKLQISFEESLELQTFLPSSRKSYLLGFDETEDSIKDEYGEHFKVVKETVSPKFMQPLRFVKALPTLPESTALPMRFVANLDPPVPACESIIRKLMIITDYTKENAVSESSAHHKYEAMPNGEQRTFAGLSLEELLVLDVDPKAQEGNTMFGPNNSWIVSDGSMCDQVYKLKAAIVPAKLIRRIPFTHPVQLYNIIQCLRQQQMSNTLFQSIFNSSYFKPQEKDLPKVLSLDDILAESQVDDKIRIEVNVADVPQSLHITLSPPPLPTQPLMLISLSIDIPADTPSQPTIRLHPPYSLDSSEDVSWNPQIFDEEEMTRTLQASYHVPSVVKGLWKKIEQHERQYLLGHARSALKRQRVDEESRYQHDKQMKLIDE</sequence>
<evidence type="ECO:0000256" key="4">
    <source>
        <dbReference type="ARBA" id="ARBA00023159"/>
    </source>
</evidence>
<evidence type="ECO:0000256" key="5">
    <source>
        <dbReference type="ARBA" id="ARBA00023163"/>
    </source>
</evidence>
<reference evidence="9" key="1">
    <citation type="submission" date="2020-01" db="EMBL/GenBank/DDBJ databases">
        <title>Genome Sequencing of Three Apophysomyces-Like Fungal Strains Confirms a Novel Fungal Genus in the Mucoromycota with divergent Burkholderia-like Endosymbiotic Bacteria.</title>
        <authorList>
            <person name="Stajich J.E."/>
            <person name="Macias A.M."/>
            <person name="Carter-House D."/>
            <person name="Lovett B."/>
            <person name="Kasson L.R."/>
            <person name="Berry K."/>
            <person name="Grigoriev I."/>
            <person name="Chang Y."/>
            <person name="Spatafora J."/>
            <person name="Kasson M.T."/>
        </authorList>
    </citation>
    <scope>NUCLEOTIDE SEQUENCE</scope>
    <source>
        <strain evidence="9">NRRL A-21654</strain>
    </source>
</reference>
<comment type="subcellular location">
    <subcellularLocation>
        <location evidence="1 7">Nucleus</location>
    </subcellularLocation>
</comment>
<dbReference type="InterPro" id="IPR051999">
    <property type="entry name" value="Mediator_complex_subunit_1"/>
</dbReference>
<protein>
    <recommendedName>
        <fullName evidence="7">Mediator of RNA polymerase II transcription subunit 1</fullName>
    </recommendedName>
    <alternativeName>
        <fullName evidence="7">Mediator complex subunit 1</fullName>
    </alternativeName>
</protein>
<dbReference type="OrthoDB" id="2281547at2759"/>
<evidence type="ECO:0000256" key="7">
    <source>
        <dbReference type="RuleBase" id="RU364059"/>
    </source>
</evidence>